<evidence type="ECO:0000256" key="6">
    <source>
        <dbReference type="RuleBase" id="RU000477"/>
    </source>
</evidence>
<gene>
    <name evidence="10" type="primary">LOC101515041</name>
</gene>
<keyword evidence="2 6" id="KW-0813">Transport</keyword>
<dbReference type="PANTHER" id="PTHR45724:SF14">
    <property type="entry name" value="MAJOR INTRINSIC PROTEIN (MIP) FAMILY TRANSPORTER"/>
    <property type="match status" value="1"/>
</dbReference>
<reference evidence="9" key="1">
    <citation type="journal article" date="2013" name="Nat. Biotechnol.">
        <title>Draft genome sequence of chickpea (Cicer arietinum) provides a resource for trait improvement.</title>
        <authorList>
            <person name="Varshney R.K."/>
            <person name="Song C."/>
            <person name="Saxena R.K."/>
            <person name="Azam S."/>
            <person name="Yu S."/>
            <person name="Sharpe A.G."/>
            <person name="Cannon S."/>
            <person name="Baek J."/>
            <person name="Rosen B.D."/>
            <person name="Tar'an B."/>
            <person name="Millan T."/>
            <person name="Zhang X."/>
            <person name="Ramsay L.D."/>
            <person name="Iwata A."/>
            <person name="Wang Y."/>
            <person name="Nelson W."/>
            <person name="Farmer A.D."/>
            <person name="Gaur P.M."/>
            <person name="Soderlund C."/>
            <person name="Penmetsa R.V."/>
            <person name="Xu C."/>
            <person name="Bharti A.K."/>
            <person name="He W."/>
            <person name="Winter P."/>
            <person name="Zhao S."/>
            <person name="Hane J.K."/>
            <person name="Carrasquilla-Garcia N."/>
            <person name="Condie J.A."/>
            <person name="Upadhyaya H.D."/>
            <person name="Luo M.C."/>
            <person name="Thudi M."/>
            <person name="Gowda C.L."/>
            <person name="Singh N.P."/>
            <person name="Lichtenzveig J."/>
            <person name="Gali K.K."/>
            <person name="Rubio J."/>
            <person name="Nadarajan N."/>
            <person name="Dolezel J."/>
            <person name="Bansal K.C."/>
            <person name="Xu X."/>
            <person name="Edwards D."/>
            <person name="Zhang G."/>
            <person name="Kahl G."/>
            <person name="Gil J."/>
            <person name="Singh K.B."/>
            <person name="Datta S.K."/>
            <person name="Jackson S.A."/>
            <person name="Wang J."/>
            <person name="Cook D.R."/>
        </authorList>
    </citation>
    <scope>NUCLEOTIDE SEQUENCE [LARGE SCALE GENOMIC DNA]</scope>
    <source>
        <strain evidence="9">cv. CDC Frontier</strain>
    </source>
</reference>
<evidence type="ECO:0000313" key="9">
    <source>
        <dbReference type="Proteomes" id="UP000087171"/>
    </source>
</evidence>
<keyword evidence="3 6" id="KW-0812">Transmembrane</keyword>
<feature type="transmembrane region" description="Helical" evidence="8">
    <location>
        <begin position="204"/>
        <end position="225"/>
    </location>
</feature>
<dbReference type="KEGG" id="cam:101515041"/>
<dbReference type="GO" id="GO:0016020">
    <property type="term" value="C:membrane"/>
    <property type="evidence" value="ECO:0007669"/>
    <property type="project" value="UniProtKB-SubCell"/>
</dbReference>
<dbReference type="STRING" id="3827.A0A3Q7XBQ7"/>
<name>A0A3Q7XBQ7_CICAR</name>
<dbReference type="PRINTS" id="PR00783">
    <property type="entry name" value="MINTRINSICP"/>
</dbReference>
<feature type="transmembrane region" description="Helical" evidence="8">
    <location>
        <begin position="162"/>
        <end position="183"/>
    </location>
</feature>
<keyword evidence="4 8" id="KW-1133">Transmembrane helix</keyword>
<dbReference type="InterPro" id="IPR022357">
    <property type="entry name" value="MIP_CS"/>
</dbReference>
<evidence type="ECO:0000313" key="10">
    <source>
        <dbReference type="RefSeq" id="XP_027191014.1"/>
    </source>
</evidence>
<dbReference type="OrthoDB" id="3222at2759"/>
<comment type="subcellular location">
    <subcellularLocation>
        <location evidence="1">Membrane</location>
        <topology evidence="1">Multi-pass membrane protein</topology>
    </subcellularLocation>
</comment>
<comment type="similarity">
    <text evidence="6">Belongs to the MIP/aquaporin (TC 1.A.8) family.</text>
</comment>
<dbReference type="PROSITE" id="PS00221">
    <property type="entry name" value="MIP"/>
    <property type="match status" value="1"/>
</dbReference>
<keyword evidence="9" id="KW-1185">Reference proteome</keyword>
<evidence type="ECO:0000256" key="5">
    <source>
        <dbReference type="ARBA" id="ARBA00023136"/>
    </source>
</evidence>
<sequence length="247" mass="25561">MDNEEIPSIPGTPGNATPGTPGAPLFGGLKPEKNGNRSVGRNKSLLKNMNCFAVEEWNLEDGSLPRVSCALPLPPAPIPLAKKVGAEFIGTFILMFAGIGTAIENQKVENSETLIGCAGASGLAVMIIILSTGHISGAHLNPAVTISFAALKHFPWKNVGELAGIAVGATVMLNILIAGPATGGSMNPVRTLGPTIATNNFRGIWLYLIAPILGALTGAGAYTVVKLPNEEFNPELKASSAPGSFRR</sequence>
<dbReference type="Gene3D" id="1.20.1080.10">
    <property type="entry name" value="Glycerol uptake facilitator protein"/>
    <property type="match status" value="2"/>
</dbReference>
<organism evidence="9 10">
    <name type="scientific">Cicer arietinum</name>
    <name type="common">Chickpea</name>
    <name type="synonym">Garbanzo</name>
    <dbReference type="NCBI Taxonomy" id="3827"/>
    <lineage>
        <taxon>Eukaryota</taxon>
        <taxon>Viridiplantae</taxon>
        <taxon>Streptophyta</taxon>
        <taxon>Embryophyta</taxon>
        <taxon>Tracheophyta</taxon>
        <taxon>Spermatophyta</taxon>
        <taxon>Magnoliopsida</taxon>
        <taxon>eudicotyledons</taxon>
        <taxon>Gunneridae</taxon>
        <taxon>Pentapetalae</taxon>
        <taxon>rosids</taxon>
        <taxon>fabids</taxon>
        <taxon>Fabales</taxon>
        <taxon>Fabaceae</taxon>
        <taxon>Papilionoideae</taxon>
        <taxon>50 kb inversion clade</taxon>
        <taxon>NPAAA clade</taxon>
        <taxon>Hologalegina</taxon>
        <taxon>IRL clade</taxon>
        <taxon>Cicereae</taxon>
        <taxon>Cicer</taxon>
    </lineage>
</organism>
<evidence type="ECO:0000256" key="4">
    <source>
        <dbReference type="ARBA" id="ARBA00022989"/>
    </source>
</evidence>
<evidence type="ECO:0000256" key="2">
    <source>
        <dbReference type="ARBA" id="ARBA00022448"/>
    </source>
</evidence>
<feature type="compositionally biased region" description="Low complexity" evidence="7">
    <location>
        <begin position="11"/>
        <end position="24"/>
    </location>
</feature>
<evidence type="ECO:0000256" key="1">
    <source>
        <dbReference type="ARBA" id="ARBA00004141"/>
    </source>
</evidence>
<evidence type="ECO:0000256" key="3">
    <source>
        <dbReference type="ARBA" id="ARBA00022692"/>
    </source>
</evidence>
<dbReference type="Proteomes" id="UP000087171">
    <property type="component" value="Chromosome Ca6"/>
</dbReference>
<dbReference type="Pfam" id="PF00230">
    <property type="entry name" value="MIP"/>
    <property type="match status" value="2"/>
</dbReference>
<dbReference type="InterPro" id="IPR023271">
    <property type="entry name" value="Aquaporin-like"/>
</dbReference>
<evidence type="ECO:0000256" key="8">
    <source>
        <dbReference type="SAM" id="Phobius"/>
    </source>
</evidence>
<evidence type="ECO:0000256" key="7">
    <source>
        <dbReference type="SAM" id="MobiDB-lite"/>
    </source>
</evidence>
<dbReference type="InterPro" id="IPR000425">
    <property type="entry name" value="MIP"/>
</dbReference>
<dbReference type="GeneID" id="101515041"/>
<feature type="region of interest" description="Disordered" evidence="7">
    <location>
        <begin position="1"/>
        <end position="41"/>
    </location>
</feature>
<dbReference type="PANTHER" id="PTHR45724">
    <property type="entry name" value="AQUAPORIN NIP2-1"/>
    <property type="match status" value="1"/>
</dbReference>
<reference evidence="10" key="2">
    <citation type="submission" date="2025-08" db="UniProtKB">
        <authorList>
            <consortium name="RefSeq"/>
        </authorList>
    </citation>
    <scope>IDENTIFICATION</scope>
    <source>
        <tissue evidence="10">Etiolated seedlings</tissue>
    </source>
</reference>
<accession>A0A3Q7XBQ7</accession>
<dbReference type="GO" id="GO:0015267">
    <property type="term" value="F:channel activity"/>
    <property type="evidence" value="ECO:0007669"/>
    <property type="project" value="InterPro"/>
</dbReference>
<dbReference type="PaxDb" id="3827-XP_004507084.1"/>
<dbReference type="RefSeq" id="XP_027191014.1">
    <property type="nucleotide sequence ID" value="XM_027335213.1"/>
</dbReference>
<dbReference type="InterPro" id="IPR034294">
    <property type="entry name" value="Aquaporin_transptr"/>
</dbReference>
<protein>
    <submittedName>
        <fullName evidence="10">Aquaporin NIP6-1-like</fullName>
    </submittedName>
</protein>
<dbReference type="AlphaFoldDB" id="A0A3Q7XBQ7"/>
<dbReference type="SUPFAM" id="SSF81338">
    <property type="entry name" value="Aquaporin-like"/>
    <property type="match status" value="1"/>
</dbReference>
<proteinExistence type="inferred from homology"/>
<keyword evidence="5 8" id="KW-0472">Membrane</keyword>
<feature type="transmembrane region" description="Helical" evidence="8">
    <location>
        <begin position="115"/>
        <end position="135"/>
    </location>
</feature>
<feature type="transmembrane region" description="Helical" evidence="8">
    <location>
        <begin position="84"/>
        <end position="103"/>
    </location>
</feature>